<proteinExistence type="predicted"/>
<organism evidence="1 2">
    <name type="scientific">Stigmatella aurantiaca (strain DW4/3-1)</name>
    <dbReference type="NCBI Taxonomy" id="378806"/>
    <lineage>
        <taxon>Bacteria</taxon>
        <taxon>Pseudomonadati</taxon>
        <taxon>Myxococcota</taxon>
        <taxon>Myxococcia</taxon>
        <taxon>Myxococcales</taxon>
        <taxon>Cystobacterineae</taxon>
        <taxon>Archangiaceae</taxon>
        <taxon>Stigmatella</taxon>
    </lineage>
</organism>
<dbReference type="STRING" id="378806.STAUR_8078"/>
<accession>E3FT23</accession>
<dbReference type="Proteomes" id="UP000001351">
    <property type="component" value="Chromosome"/>
</dbReference>
<dbReference type="KEGG" id="sur:STAUR_8078"/>
<evidence type="ECO:0000313" key="1">
    <source>
        <dbReference type="EMBL" id="ADO75833.1"/>
    </source>
</evidence>
<keyword evidence="2" id="KW-1185">Reference proteome</keyword>
<evidence type="ECO:0000313" key="2">
    <source>
        <dbReference type="Proteomes" id="UP000001351"/>
    </source>
</evidence>
<sequence length="105" mass="11103">MPDVPRGVVLALICRVAVGPWAEATSNRSVCVPVLREVSSAEGEGRVASGVEISRVEVGRDGLDVLPFDAPTDMGILLGVRMDGGRRRACRPREAELSHEGTPPA</sequence>
<reference evidence="1 2" key="1">
    <citation type="journal article" date="2011" name="Mol. Biol. Evol.">
        <title>Comparative genomic analysis of fruiting body formation in Myxococcales.</title>
        <authorList>
            <person name="Huntley S."/>
            <person name="Hamann N."/>
            <person name="Wegener-Feldbrugge S."/>
            <person name="Treuner-Lange A."/>
            <person name="Kube M."/>
            <person name="Reinhardt R."/>
            <person name="Klages S."/>
            <person name="Muller R."/>
            <person name="Ronning C.M."/>
            <person name="Nierman W.C."/>
            <person name="Sogaard-Andersen L."/>
        </authorList>
    </citation>
    <scope>NUCLEOTIDE SEQUENCE [LARGE SCALE GENOMIC DNA]</scope>
    <source>
        <strain evidence="1 2">DW4/3-1</strain>
    </source>
</reference>
<name>E3FT23_STIAD</name>
<gene>
    <name evidence="1" type="ordered locus">STAUR_8078</name>
</gene>
<dbReference type="AlphaFoldDB" id="E3FT23"/>
<dbReference type="EMBL" id="CP002271">
    <property type="protein sequence ID" value="ADO75833.1"/>
    <property type="molecule type" value="Genomic_DNA"/>
</dbReference>
<dbReference type="HOGENOM" id="CLU_2234941_0_0_7"/>
<protein>
    <submittedName>
        <fullName evidence="1">Uncharacterized protein</fullName>
    </submittedName>
</protein>